<name>A0A5C6AYD6_9BACT</name>
<accession>A0A5C6AYD6</accession>
<sequence length="69" mass="7794">MIANVNRRHQDDENNNLINWLELQSRASAQPRELAGFKRWLSVCITFQFPTLGCVGLAHASLTTQGKLL</sequence>
<dbReference type="RefSeq" id="WP_231741979.1">
    <property type="nucleotide sequence ID" value="NZ_SJPN01000003.1"/>
</dbReference>
<reference evidence="1 2" key="1">
    <citation type="submission" date="2019-02" db="EMBL/GenBank/DDBJ databases">
        <title>Deep-cultivation of Planctomycetes and their phenomic and genomic characterization uncovers novel biology.</title>
        <authorList>
            <person name="Wiegand S."/>
            <person name="Jogler M."/>
            <person name="Boedeker C."/>
            <person name="Pinto D."/>
            <person name="Vollmers J."/>
            <person name="Rivas-Marin E."/>
            <person name="Kohn T."/>
            <person name="Peeters S.H."/>
            <person name="Heuer A."/>
            <person name="Rast P."/>
            <person name="Oberbeckmann S."/>
            <person name="Bunk B."/>
            <person name="Jeske O."/>
            <person name="Meyerdierks A."/>
            <person name="Storesund J.E."/>
            <person name="Kallscheuer N."/>
            <person name="Luecker S."/>
            <person name="Lage O.M."/>
            <person name="Pohl T."/>
            <person name="Merkel B.J."/>
            <person name="Hornburger P."/>
            <person name="Mueller R.-W."/>
            <person name="Bruemmer F."/>
            <person name="Labrenz M."/>
            <person name="Spormann A.M."/>
            <person name="Op Den Camp H."/>
            <person name="Overmann J."/>
            <person name="Amann R."/>
            <person name="Jetten M.S.M."/>
            <person name="Mascher T."/>
            <person name="Medema M.H."/>
            <person name="Devos D.P."/>
            <person name="Kaster A.-K."/>
            <person name="Ovreas L."/>
            <person name="Rohde M."/>
            <person name="Galperin M.Y."/>
            <person name="Jogler C."/>
        </authorList>
    </citation>
    <scope>NUCLEOTIDE SEQUENCE [LARGE SCALE GENOMIC DNA]</scope>
    <source>
        <strain evidence="1 2">Pla52n</strain>
    </source>
</reference>
<keyword evidence="2" id="KW-1185">Reference proteome</keyword>
<organism evidence="1 2">
    <name type="scientific">Stieleria varia</name>
    <dbReference type="NCBI Taxonomy" id="2528005"/>
    <lineage>
        <taxon>Bacteria</taxon>
        <taxon>Pseudomonadati</taxon>
        <taxon>Planctomycetota</taxon>
        <taxon>Planctomycetia</taxon>
        <taxon>Pirellulales</taxon>
        <taxon>Pirellulaceae</taxon>
        <taxon>Stieleria</taxon>
    </lineage>
</organism>
<dbReference type="Proteomes" id="UP000320176">
    <property type="component" value="Unassembled WGS sequence"/>
</dbReference>
<protein>
    <submittedName>
        <fullName evidence="1">Uncharacterized protein</fullName>
    </submittedName>
</protein>
<proteinExistence type="predicted"/>
<dbReference type="AlphaFoldDB" id="A0A5C6AYD6"/>
<dbReference type="EMBL" id="SJPN01000003">
    <property type="protein sequence ID" value="TWU04740.1"/>
    <property type="molecule type" value="Genomic_DNA"/>
</dbReference>
<evidence type="ECO:0000313" key="2">
    <source>
        <dbReference type="Proteomes" id="UP000320176"/>
    </source>
</evidence>
<evidence type="ECO:0000313" key="1">
    <source>
        <dbReference type="EMBL" id="TWU04740.1"/>
    </source>
</evidence>
<gene>
    <name evidence="1" type="ORF">Pla52n_27830</name>
</gene>
<comment type="caution">
    <text evidence="1">The sequence shown here is derived from an EMBL/GenBank/DDBJ whole genome shotgun (WGS) entry which is preliminary data.</text>
</comment>